<evidence type="ECO:0000313" key="2">
    <source>
        <dbReference type="EMBL" id="RRT33247.1"/>
    </source>
</evidence>
<comment type="caution">
    <text evidence="2">The sequence shown here is derived from an EMBL/GenBank/DDBJ whole genome shotgun (WGS) entry which is preliminary data.</text>
</comment>
<dbReference type="Proteomes" id="UP000287651">
    <property type="component" value="Unassembled WGS sequence"/>
</dbReference>
<dbReference type="AlphaFoldDB" id="A0A426X1A3"/>
<feature type="compositionally biased region" description="Basic and acidic residues" evidence="1">
    <location>
        <begin position="68"/>
        <end position="81"/>
    </location>
</feature>
<sequence length="112" mass="12215">MFPFLLKWQGDYSRQGIESGSVQSSSAVECSSWKGGRESSHRQRRQTMKALGRSGWQWKQGLRSVVEGAERHNDSREDGVKEGTVVEDGAGGGEREGVGCLMEKLALVAKGS</sequence>
<feature type="region of interest" description="Disordered" evidence="1">
    <location>
        <begin position="68"/>
        <end position="95"/>
    </location>
</feature>
<protein>
    <submittedName>
        <fullName evidence="2">Uncharacterized protein</fullName>
    </submittedName>
</protein>
<evidence type="ECO:0000256" key="1">
    <source>
        <dbReference type="SAM" id="MobiDB-lite"/>
    </source>
</evidence>
<organism evidence="2 3">
    <name type="scientific">Ensete ventricosum</name>
    <name type="common">Abyssinian banana</name>
    <name type="synonym">Musa ensete</name>
    <dbReference type="NCBI Taxonomy" id="4639"/>
    <lineage>
        <taxon>Eukaryota</taxon>
        <taxon>Viridiplantae</taxon>
        <taxon>Streptophyta</taxon>
        <taxon>Embryophyta</taxon>
        <taxon>Tracheophyta</taxon>
        <taxon>Spermatophyta</taxon>
        <taxon>Magnoliopsida</taxon>
        <taxon>Liliopsida</taxon>
        <taxon>Zingiberales</taxon>
        <taxon>Musaceae</taxon>
        <taxon>Ensete</taxon>
    </lineage>
</organism>
<proteinExistence type="predicted"/>
<evidence type="ECO:0000313" key="3">
    <source>
        <dbReference type="Proteomes" id="UP000287651"/>
    </source>
</evidence>
<dbReference type="EMBL" id="AMZH03029526">
    <property type="protein sequence ID" value="RRT33247.1"/>
    <property type="molecule type" value="Genomic_DNA"/>
</dbReference>
<accession>A0A426X1A3</accession>
<gene>
    <name evidence="2" type="ORF">B296_00055026</name>
</gene>
<name>A0A426X1A3_ENSVE</name>
<feature type="compositionally biased region" description="Low complexity" evidence="1">
    <location>
        <begin position="16"/>
        <end position="32"/>
    </location>
</feature>
<feature type="region of interest" description="Disordered" evidence="1">
    <location>
        <begin position="16"/>
        <end position="50"/>
    </location>
</feature>
<reference evidence="2 3" key="1">
    <citation type="journal article" date="2014" name="Agronomy (Basel)">
        <title>A Draft Genome Sequence for Ensete ventricosum, the Drought-Tolerant Tree Against Hunger.</title>
        <authorList>
            <person name="Harrison J."/>
            <person name="Moore K.A."/>
            <person name="Paszkiewicz K."/>
            <person name="Jones T."/>
            <person name="Grant M."/>
            <person name="Ambacheew D."/>
            <person name="Muzemil S."/>
            <person name="Studholme D.J."/>
        </authorList>
    </citation>
    <scope>NUCLEOTIDE SEQUENCE [LARGE SCALE GENOMIC DNA]</scope>
</reference>